<dbReference type="Gene3D" id="3.30.420.10">
    <property type="entry name" value="Ribonuclease H-like superfamily/Ribonuclease H"/>
    <property type="match status" value="1"/>
</dbReference>
<dbReference type="OrthoDB" id="9906983at2759"/>
<evidence type="ECO:0000313" key="3">
    <source>
        <dbReference type="EMBL" id="POS82413.1"/>
    </source>
</evidence>
<dbReference type="Proteomes" id="UP000237438">
    <property type="component" value="Unassembled WGS sequence"/>
</dbReference>
<keyword evidence="4" id="KW-1185">Reference proteome</keyword>
<dbReference type="Pfam" id="PF17921">
    <property type="entry name" value="Integrase_H2C2"/>
    <property type="match status" value="1"/>
</dbReference>
<dbReference type="GO" id="GO:0005634">
    <property type="term" value="C:nucleus"/>
    <property type="evidence" value="ECO:0007669"/>
    <property type="project" value="UniProtKB-ARBA"/>
</dbReference>
<dbReference type="InterPro" id="IPR012337">
    <property type="entry name" value="RNaseH-like_sf"/>
</dbReference>
<dbReference type="Gene3D" id="1.10.340.70">
    <property type="match status" value="1"/>
</dbReference>
<reference evidence="3 4" key="1">
    <citation type="submission" date="2017-10" db="EMBL/GenBank/DDBJ databases">
        <title>Development of genomic resources for the powdery mildew, Erysiphe pulchra.</title>
        <authorList>
            <person name="Wadl P.A."/>
            <person name="Mack B.M."/>
            <person name="Moore G."/>
            <person name="Beltz S.B."/>
        </authorList>
    </citation>
    <scope>NUCLEOTIDE SEQUENCE [LARGE SCALE GENOMIC DNA]</scope>
    <source>
        <strain evidence="3">Cflorida</strain>
    </source>
</reference>
<dbReference type="PANTHER" id="PTHR47266">
    <property type="entry name" value="ENDONUCLEASE-RELATED"/>
    <property type="match status" value="1"/>
</dbReference>
<sequence length="571" mass="64901">TLFVDPTNETDASLENFGQIKKVRNKEPEWVWKDGKGGYAALIEQIYKFHQAKITDTIKLGWSDSSNSYFMGIESNIADFSIPSTQLDSIEQHLCRVSCNAVDLAPINKALQSSNWFGHIYELHRTNVIPPNLHRLKRRIFLNLARRHRIIDNNLFIEIRGIWKRCVSELEVGAVLFAAHDEAGHHAARLTSGKLRYYYWPRISKDTHDYILGCLYCAKHGTARLTQSQSPPSVAEKMALLIMDFIGPLPQAKLSVEDSIKCCFPQFSEYTGGSNEYTENGFSGSTFTHKFVVIDYFSRFLFEIWGPPVAVYSDIGSLFSEAIMQKFLSQQGVLWLPAPSGSKRSTGMVEKTNDLIERILKKSLIAKSGHSVFKEIRSLGFSPYEIMFGYQPSSSLEIKMPILRRSQLHFLLYNADLNALDDDKHASSSKRDTVIQKDSLRRKFQKDRHDLGISRVISYNPGDLVMLYDHSAAKRKLCPLYRGPFVVSGSGGDHENSYVLRQVNGDSINNTFHGDQLKPFRLRELMIEVYQNIRLGRGRHKLPIVTGFIPGTHATTNTVDVTTYFLFSEYS</sequence>
<keyword evidence="1" id="KW-0694">RNA-binding</keyword>
<feature type="non-terminal residue" evidence="3">
    <location>
        <position position="571"/>
    </location>
</feature>
<protein>
    <recommendedName>
        <fullName evidence="2">Integrase catalytic domain-containing protein</fullName>
    </recommendedName>
</protein>
<name>A0A2S4PK74_9PEZI</name>
<dbReference type="GO" id="GO:0003723">
    <property type="term" value="F:RNA binding"/>
    <property type="evidence" value="ECO:0007669"/>
    <property type="project" value="UniProtKB-KW"/>
</dbReference>
<feature type="domain" description="Integrase catalytic" evidence="2">
    <location>
        <begin position="227"/>
        <end position="409"/>
    </location>
</feature>
<dbReference type="InterPro" id="IPR036397">
    <property type="entry name" value="RNaseH_sf"/>
</dbReference>
<dbReference type="AlphaFoldDB" id="A0A2S4PK74"/>
<dbReference type="STRING" id="225359.A0A2S4PK74"/>
<proteinExistence type="predicted"/>
<dbReference type="InterPro" id="IPR001584">
    <property type="entry name" value="Integrase_cat-core"/>
</dbReference>
<evidence type="ECO:0000256" key="1">
    <source>
        <dbReference type="ARBA" id="ARBA00022884"/>
    </source>
</evidence>
<dbReference type="EMBL" id="PEDP01002907">
    <property type="protein sequence ID" value="POS82413.1"/>
    <property type="molecule type" value="Genomic_DNA"/>
</dbReference>
<comment type="caution">
    <text evidence="3">The sequence shown here is derived from an EMBL/GenBank/DDBJ whole genome shotgun (WGS) entry which is preliminary data.</text>
</comment>
<evidence type="ECO:0000259" key="2">
    <source>
        <dbReference type="PROSITE" id="PS50994"/>
    </source>
</evidence>
<gene>
    <name evidence="3" type="ORF">EPUL_005317</name>
</gene>
<dbReference type="GO" id="GO:0015074">
    <property type="term" value="P:DNA integration"/>
    <property type="evidence" value="ECO:0007669"/>
    <property type="project" value="InterPro"/>
</dbReference>
<dbReference type="PROSITE" id="PS50994">
    <property type="entry name" value="INTEGRASE"/>
    <property type="match status" value="1"/>
</dbReference>
<accession>A0A2S4PK74</accession>
<feature type="non-terminal residue" evidence="3">
    <location>
        <position position="1"/>
    </location>
</feature>
<organism evidence="3 4">
    <name type="scientific">Erysiphe pulchra</name>
    <dbReference type="NCBI Taxonomy" id="225359"/>
    <lineage>
        <taxon>Eukaryota</taxon>
        <taxon>Fungi</taxon>
        <taxon>Dikarya</taxon>
        <taxon>Ascomycota</taxon>
        <taxon>Pezizomycotina</taxon>
        <taxon>Leotiomycetes</taxon>
        <taxon>Erysiphales</taxon>
        <taxon>Erysiphaceae</taxon>
        <taxon>Erysiphe</taxon>
    </lineage>
</organism>
<evidence type="ECO:0000313" key="4">
    <source>
        <dbReference type="Proteomes" id="UP000237438"/>
    </source>
</evidence>
<dbReference type="InterPro" id="IPR052160">
    <property type="entry name" value="Gypsy_RT_Integrase-like"/>
</dbReference>
<dbReference type="SUPFAM" id="SSF53098">
    <property type="entry name" value="Ribonuclease H-like"/>
    <property type="match status" value="1"/>
</dbReference>
<dbReference type="InterPro" id="IPR041588">
    <property type="entry name" value="Integrase_H2C2"/>
</dbReference>